<organism evidence="2 3">
    <name type="scientific">Pricia antarctica</name>
    <dbReference type="NCBI Taxonomy" id="641691"/>
    <lineage>
        <taxon>Bacteria</taxon>
        <taxon>Pseudomonadati</taxon>
        <taxon>Bacteroidota</taxon>
        <taxon>Flavobacteriia</taxon>
        <taxon>Flavobacteriales</taxon>
        <taxon>Flavobacteriaceae</taxon>
        <taxon>Pricia</taxon>
    </lineage>
</organism>
<reference evidence="2 3" key="1">
    <citation type="submission" date="2016-10" db="EMBL/GenBank/DDBJ databases">
        <authorList>
            <person name="de Groot N.N."/>
        </authorList>
    </citation>
    <scope>NUCLEOTIDE SEQUENCE [LARGE SCALE GENOMIC DNA]</scope>
    <source>
        <strain evidence="2 3">DSM 23421</strain>
    </source>
</reference>
<protein>
    <submittedName>
        <fullName evidence="2">Mannose-6-phosphate isomerase, cupin superfamily</fullName>
    </submittedName>
</protein>
<dbReference type="EMBL" id="FNAO01000001">
    <property type="protein sequence ID" value="SDD59612.1"/>
    <property type="molecule type" value="Genomic_DNA"/>
</dbReference>
<dbReference type="OrthoDB" id="9794183at2"/>
<evidence type="ECO:0000313" key="2">
    <source>
        <dbReference type="EMBL" id="SDD59612.1"/>
    </source>
</evidence>
<dbReference type="Pfam" id="PF07883">
    <property type="entry name" value="Cupin_2"/>
    <property type="match status" value="1"/>
</dbReference>
<dbReference type="CDD" id="cd02226">
    <property type="entry name" value="cupin_YdbB-like"/>
    <property type="match status" value="1"/>
</dbReference>
<sequence>MKPINLKEKHAAFNKRWHPHQIAVVDDMQVLLAKIQGEFVWHAHENEDELFQVLKGTLYMQFRDRTEIVNEGEIIVVPKGVEHCPSTKNGEEVQLLLFEKLTTAHTGNLAHELTQTQYPKI</sequence>
<dbReference type="STRING" id="641691.SAMN05421636_101149"/>
<evidence type="ECO:0000259" key="1">
    <source>
        <dbReference type="Pfam" id="PF07883"/>
    </source>
</evidence>
<name>A0A1G6W145_9FLAO</name>
<dbReference type="InterPro" id="IPR052044">
    <property type="entry name" value="PKS_Associated_Protein"/>
</dbReference>
<dbReference type="InterPro" id="IPR014710">
    <property type="entry name" value="RmlC-like_jellyroll"/>
</dbReference>
<accession>A0A1G6W145</accession>
<evidence type="ECO:0000313" key="3">
    <source>
        <dbReference type="Proteomes" id="UP000199109"/>
    </source>
</evidence>
<dbReference type="SUPFAM" id="SSF51182">
    <property type="entry name" value="RmlC-like cupins"/>
    <property type="match status" value="1"/>
</dbReference>
<dbReference type="RefSeq" id="WP_091864738.1">
    <property type="nucleotide sequence ID" value="NZ_FNAO01000001.1"/>
</dbReference>
<keyword evidence="3" id="KW-1185">Reference proteome</keyword>
<dbReference type="AlphaFoldDB" id="A0A1G6W145"/>
<feature type="domain" description="Cupin type-2" evidence="1">
    <location>
        <begin position="37"/>
        <end position="96"/>
    </location>
</feature>
<dbReference type="GO" id="GO:0016853">
    <property type="term" value="F:isomerase activity"/>
    <property type="evidence" value="ECO:0007669"/>
    <property type="project" value="UniProtKB-KW"/>
</dbReference>
<dbReference type="Gene3D" id="2.60.120.10">
    <property type="entry name" value="Jelly Rolls"/>
    <property type="match status" value="1"/>
</dbReference>
<dbReference type="InterPro" id="IPR011051">
    <property type="entry name" value="RmlC_Cupin_sf"/>
</dbReference>
<dbReference type="InterPro" id="IPR013096">
    <property type="entry name" value="Cupin_2"/>
</dbReference>
<proteinExistence type="predicted"/>
<gene>
    <name evidence="2" type="ORF">SAMN05421636_101149</name>
</gene>
<keyword evidence="2" id="KW-0413">Isomerase</keyword>
<dbReference type="Proteomes" id="UP000199109">
    <property type="component" value="Unassembled WGS sequence"/>
</dbReference>
<dbReference type="PANTHER" id="PTHR36114:SF1">
    <property type="entry name" value="16.7 KDA PROTEIN IN WHIE LOCUS"/>
    <property type="match status" value="1"/>
</dbReference>
<dbReference type="PANTHER" id="PTHR36114">
    <property type="entry name" value="16.7 KDA PROTEIN IN WHIE LOCUS"/>
    <property type="match status" value="1"/>
</dbReference>